<evidence type="ECO:0000313" key="4">
    <source>
        <dbReference type="Proteomes" id="UP000332933"/>
    </source>
</evidence>
<protein>
    <submittedName>
        <fullName evidence="3">Aste57867_8777 protein</fullName>
    </submittedName>
</protein>
<reference evidence="3 4" key="1">
    <citation type="submission" date="2019-03" db="EMBL/GenBank/DDBJ databases">
        <authorList>
            <person name="Gaulin E."/>
            <person name="Dumas B."/>
        </authorList>
    </citation>
    <scope>NUCLEOTIDE SEQUENCE [LARGE SCALE GENOMIC DNA]</scope>
    <source>
        <strain evidence="3">CBS 568.67</strain>
    </source>
</reference>
<organism evidence="3 4">
    <name type="scientific">Aphanomyces stellatus</name>
    <dbReference type="NCBI Taxonomy" id="120398"/>
    <lineage>
        <taxon>Eukaryota</taxon>
        <taxon>Sar</taxon>
        <taxon>Stramenopiles</taxon>
        <taxon>Oomycota</taxon>
        <taxon>Saprolegniomycetes</taxon>
        <taxon>Saprolegniales</taxon>
        <taxon>Verrucalvaceae</taxon>
        <taxon>Aphanomyces</taxon>
    </lineage>
</organism>
<name>A0A485KLA9_9STRA</name>
<feature type="region of interest" description="Disordered" evidence="1">
    <location>
        <begin position="305"/>
        <end position="350"/>
    </location>
</feature>
<dbReference type="Proteomes" id="UP000332933">
    <property type="component" value="Unassembled WGS sequence"/>
</dbReference>
<proteinExistence type="predicted"/>
<evidence type="ECO:0000313" key="2">
    <source>
        <dbReference type="EMBL" id="KAF0700723.1"/>
    </source>
</evidence>
<accession>A0A485KLA9</accession>
<evidence type="ECO:0000256" key="1">
    <source>
        <dbReference type="SAM" id="MobiDB-lite"/>
    </source>
</evidence>
<dbReference type="EMBL" id="CAADRA010005135">
    <property type="protein sequence ID" value="VFT85663.1"/>
    <property type="molecule type" value="Genomic_DNA"/>
</dbReference>
<keyword evidence="4" id="KW-1185">Reference proteome</keyword>
<dbReference type="AlphaFoldDB" id="A0A485KLA9"/>
<sequence length="637" mass="70187">MEVEKVNWQRANKINKKSGTHWRNAKDRHGNKLQQQPPPPTAEHQLPAAHSLASQYQLHQQKRPSVRKSLPALFRTATDLWTTSDVVTWLGHLHYDAIGDLAAERQITGGQLLEAHLGLSDMNLRALFGLPHGDTQWKGFVREVATLHRQHAQRLRQDPLDEGMLAPSEKLPALASPRKTPKKGGGRPKPHRHPTTHTCWRCCKLFQCDPERFVSADGKWFCSTACQDDEVASDPLGVGGPETKTPRTPATSSARLKQALHHGRVIHKGTAAFAPPIVKPTKTTEPSRPLMLQESLLMAQSIHGPTLTTDGEASMPLSTSNASTRAAHPTRRSRRLHASVGTRKPPIMPPTSLAIVSSQSHKPSGATTMYSKYYLEAVAAPTLSSVFLTCPLVSLLASYLRPSSWCHLTMIDVAWDRMAREDDSTWSIVLQHTWSSADTCTTHAPLIDADVQVERAKKRSARATLRSLAKRVRLAAINNLKHLISPETWQLAVPDTGMDTLMLAVAASTGEIVAVVGENRLIQTLADDATTIGVLQGLDRGDLRPYTCQRLQLCSARVPPMDTWSTCRGHAWFTLEPTTTSVPKKTPLVPLAVLKATARKMRQKMHATLVDLAKRAKKEHHMEACATVESILLAAKL</sequence>
<feature type="compositionally biased region" description="Polar residues" evidence="1">
    <location>
        <begin position="306"/>
        <end position="324"/>
    </location>
</feature>
<feature type="region of interest" description="Disordered" evidence="1">
    <location>
        <begin position="1"/>
        <end position="45"/>
    </location>
</feature>
<dbReference type="EMBL" id="VJMH01005114">
    <property type="protein sequence ID" value="KAF0700723.1"/>
    <property type="molecule type" value="Genomic_DNA"/>
</dbReference>
<feature type="region of interest" description="Disordered" evidence="1">
    <location>
        <begin position="155"/>
        <end position="194"/>
    </location>
</feature>
<dbReference type="OrthoDB" id="63357at2759"/>
<feature type="compositionally biased region" description="Basic residues" evidence="1">
    <location>
        <begin position="179"/>
        <end position="194"/>
    </location>
</feature>
<gene>
    <name evidence="3" type="primary">Aste57867_8777</name>
    <name evidence="2" type="ORF">As57867_008743</name>
    <name evidence="3" type="ORF">ASTE57867_8777</name>
</gene>
<evidence type="ECO:0000313" key="3">
    <source>
        <dbReference type="EMBL" id="VFT85663.1"/>
    </source>
</evidence>
<reference evidence="2" key="2">
    <citation type="submission" date="2019-06" db="EMBL/GenBank/DDBJ databases">
        <title>Genomics analysis of Aphanomyces spp. identifies a new class of oomycete effector associated with host adaptation.</title>
        <authorList>
            <person name="Gaulin E."/>
        </authorList>
    </citation>
    <scope>NUCLEOTIDE SEQUENCE</scope>
    <source>
        <strain evidence="2">CBS 578.67</strain>
    </source>
</reference>
<feature type="compositionally biased region" description="Basic residues" evidence="1">
    <location>
        <begin position="328"/>
        <end position="337"/>
    </location>
</feature>